<keyword evidence="1" id="KW-0472">Membrane</keyword>
<reference evidence="2" key="2">
    <citation type="journal article" date="2023" name="Science">
        <title>Genomic signatures of disease resistance in endangered staghorn corals.</title>
        <authorList>
            <person name="Vollmer S.V."/>
            <person name="Selwyn J.D."/>
            <person name="Despard B.A."/>
            <person name="Roesel C.L."/>
        </authorList>
    </citation>
    <scope>NUCLEOTIDE SEQUENCE</scope>
    <source>
        <strain evidence="2">K2</strain>
    </source>
</reference>
<evidence type="ECO:0000256" key="1">
    <source>
        <dbReference type="SAM" id="Phobius"/>
    </source>
</evidence>
<gene>
    <name evidence="2" type="ORF">P5673_007941</name>
</gene>
<dbReference type="Proteomes" id="UP001249851">
    <property type="component" value="Unassembled WGS sequence"/>
</dbReference>
<keyword evidence="3" id="KW-1185">Reference proteome</keyword>
<keyword evidence="1" id="KW-0812">Transmembrane</keyword>
<protein>
    <submittedName>
        <fullName evidence="2">Uncharacterized protein</fullName>
    </submittedName>
</protein>
<organism evidence="2 3">
    <name type="scientific">Acropora cervicornis</name>
    <name type="common">Staghorn coral</name>
    <dbReference type="NCBI Taxonomy" id="6130"/>
    <lineage>
        <taxon>Eukaryota</taxon>
        <taxon>Metazoa</taxon>
        <taxon>Cnidaria</taxon>
        <taxon>Anthozoa</taxon>
        <taxon>Hexacorallia</taxon>
        <taxon>Scleractinia</taxon>
        <taxon>Astrocoeniina</taxon>
        <taxon>Acroporidae</taxon>
        <taxon>Acropora</taxon>
    </lineage>
</organism>
<dbReference type="AlphaFoldDB" id="A0AAD9QVB4"/>
<feature type="transmembrane region" description="Helical" evidence="1">
    <location>
        <begin position="15"/>
        <end position="37"/>
    </location>
</feature>
<keyword evidence="1" id="KW-1133">Transmembrane helix</keyword>
<name>A0AAD9QVB4_ACRCE</name>
<proteinExistence type="predicted"/>
<reference evidence="2" key="1">
    <citation type="journal article" date="2023" name="G3 (Bethesda)">
        <title>Whole genome assembly and annotation of the endangered Caribbean coral Acropora cervicornis.</title>
        <authorList>
            <person name="Selwyn J.D."/>
            <person name="Vollmer S.V."/>
        </authorList>
    </citation>
    <scope>NUCLEOTIDE SEQUENCE</scope>
    <source>
        <strain evidence="2">K2</strain>
    </source>
</reference>
<dbReference type="EMBL" id="JARQWQ010000013">
    <property type="protein sequence ID" value="KAK2568032.1"/>
    <property type="molecule type" value="Genomic_DNA"/>
</dbReference>
<sequence>MTQDRLDRAGRTGKVIMITTKAVFYFLVLFFGADLLLDAKASDSRISSHRRWQGLANCLGVSRERHILRFIHENGYMIVPPSNPPAQQGVRESTRQTRSAVSSSTHQCPFQYALKRFPEGDILPRQMSYATCQQCDADRCQPVYYTHKVLIKNCTNVWFWGERTLPVAYIWVKDE</sequence>
<evidence type="ECO:0000313" key="2">
    <source>
        <dbReference type="EMBL" id="KAK2568032.1"/>
    </source>
</evidence>
<evidence type="ECO:0000313" key="3">
    <source>
        <dbReference type="Proteomes" id="UP001249851"/>
    </source>
</evidence>
<accession>A0AAD9QVB4</accession>
<comment type="caution">
    <text evidence="2">The sequence shown here is derived from an EMBL/GenBank/DDBJ whole genome shotgun (WGS) entry which is preliminary data.</text>
</comment>